<evidence type="ECO:0000313" key="2">
    <source>
        <dbReference type="EMBL" id="CAE8604642.1"/>
    </source>
</evidence>
<reference evidence="2" key="1">
    <citation type="submission" date="2021-02" db="EMBL/GenBank/DDBJ databases">
        <authorList>
            <person name="Dougan E. K."/>
            <person name="Rhodes N."/>
            <person name="Thang M."/>
            <person name="Chan C."/>
        </authorList>
    </citation>
    <scope>NUCLEOTIDE SEQUENCE</scope>
</reference>
<protein>
    <submittedName>
        <fullName evidence="2">Uncharacterized protein</fullName>
    </submittedName>
</protein>
<dbReference type="Proteomes" id="UP000654075">
    <property type="component" value="Unassembled WGS sequence"/>
</dbReference>
<organism evidence="2 3">
    <name type="scientific">Polarella glacialis</name>
    <name type="common">Dinoflagellate</name>
    <dbReference type="NCBI Taxonomy" id="89957"/>
    <lineage>
        <taxon>Eukaryota</taxon>
        <taxon>Sar</taxon>
        <taxon>Alveolata</taxon>
        <taxon>Dinophyceae</taxon>
        <taxon>Suessiales</taxon>
        <taxon>Suessiaceae</taxon>
        <taxon>Polarella</taxon>
    </lineage>
</organism>
<dbReference type="AlphaFoldDB" id="A0A813F091"/>
<dbReference type="EMBL" id="CAJNNV010016731">
    <property type="protein sequence ID" value="CAE8604642.1"/>
    <property type="molecule type" value="Genomic_DNA"/>
</dbReference>
<feature type="region of interest" description="Disordered" evidence="1">
    <location>
        <begin position="87"/>
        <end position="107"/>
    </location>
</feature>
<comment type="caution">
    <text evidence="2">The sequence shown here is derived from an EMBL/GenBank/DDBJ whole genome shotgun (WGS) entry which is preliminary data.</text>
</comment>
<keyword evidence="3" id="KW-1185">Reference proteome</keyword>
<evidence type="ECO:0000256" key="1">
    <source>
        <dbReference type="SAM" id="MobiDB-lite"/>
    </source>
</evidence>
<evidence type="ECO:0000313" key="3">
    <source>
        <dbReference type="Proteomes" id="UP000654075"/>
    </source>
</evidence>
<proteinExistence type="predicted"/>
<sequence length="189" mass="20661">MAGRPSTTVVEKGAISNDDALKAVNKSSKEMDNIVRKVAHLEHCQTSLAKRKQEALGLLVSLEERFEQKEKELEDCRSGYEKISASLQEKTKKRDDLRESVKSCNEQMKSVAQNTIRTCRSAAYNVKELSGNYHSAERAAERGYSCSKEGITPMSARTPRSHDLGGTLGSAGAAALKGESSRSPLQSAR</sequence>
<accession>A0A813F091</accession>
<gene>
    <name evidence="2" type="ORF">PGLA1383_LOCUS22791</name>
</gene>
<feature type="compositionally biased region" description="Basic and acidic residues" evidence="1">
    <location>
        <begin position="89"/>
        <end position="101"/>
    </location>
</feature>
<feature type="region of interest" description="Disordered" evidence="1">
    <location>
        <begin position="149"/>
        <end position="189"/>
    </location>
</feature>
<name>A0A813F091_POLGL</name>